<evidence type="ECO:0000256" key="5">
    <source>
        <dbReference type="ARBA" id="ARBA00022898"/>
    </source>
</evidence>
<keyword evidence="3" id="KW-0032">Aminotransferase</keyword>
<comment type="similarity">
    <text evidence="2">Belongs to the class-I pyridoxal-phosphate-dependent aminotransferase family.</text>
</comment>
<evidence type="ECO:0000313" key="8">
    <source>
        <dbReference type="Proteomes" id="UP000267251"/>
    </source>
</evidence>
<dbReference type="InterPro" id="IPR015421">
    <property type="entry name" value="PyrdxlP-dep_Trfase_major"/>
</dbReference>
<keyword evidence="5" id="KW-0663">Pyridoxal phosphate</keyword>
<reference evidence="8" key="1">
    <citation type="journal article" date="2018" name="Nat. Microbiol.">
        <title>Leveraging single-cell genomics to expand the fungal tree of life.</title>
        <authorList>
            <person name="Ahrendt S.R."/>
            <person name="Quandt C.A."/>
            <person name="Ciobanu D."/>
            <person name="Clum A."/>
            <person name="Salamov A."/>
            <person name="Andreopoulos B."/>
            <person name="Cheng J.F."/>
            <person name="Woyke T."/>
            <person name="Pelin A."/>
            <person name="Henrissat B."/>
            <person name="Reynolds N.K."/>
            <person name="Benny G.L."/>
            <person name="Smith M.E."/>
            <person name="James T.Y."/>
            <person name="Grigoriev I.V."/>
        </authorList>
    </citation>
    <scope>NUCLEOTIDE SEQUENCE [LARGE SCALE GENOMIC DNA]</scope>
</reference>
<dbReference type="InterPro" id="IPR015424">
    <property type="entry name" value="PyrdxlP-dep_Trfase"/>
</dbReference>
<feature type="domain" description="Aminotransferase class I/classII large" evidence="6">
    <location>
        <begin position="118"/>
        <end position="440"/>
    </location>
</feature>
<dbReference type="SUPFAM" id="SSF53383">
    <property type="entry name" value="PLP-dependent transferases"/>
    <property type="match status" value="1"/>
</dbReference>
<name>A0A4V1IYD3_9FUNG</name>
<dbReference type="Gene3D" id="3.40.640.10">
    <property type="entry name" value="Type I PLP-dependent aspartate aminotransferase-like (Major domain)"/>
    <property type="match status" value="1"/>
</dbReference>
<evidence type="ECO:0000259" key="6">
    <source>
        <dbReference type="Pfam" id="PF00155"/>
    </source>
</evidence>
<evidence type="ECO:0000313" key="7">
    <source>
        <dbReference type="EMBL" id="RKP14159.1"/>
    </source>
</evidence>
<dbReference type="AlphaFoldDB" id="A0A4V1IYD3"/>
<dbReference type="GO" id="GO:0008483">
    <property type="term" value="F:transaminase activity"/>
    <property type="evidence" value="ECO:0007669"/>
    <property type="project" value="UniProtKB-KW"/>
</dbReference>
<accession>A0A4V1IYD3</accession>
<dbReference type="PANTHER" id="PTHR42790">
    <property type="entry name" value="AMINOTRANSFERASE"/>
    <property type="match status" value="1"/>
</dbReference>
<sequence length="451" mass="49288">MPIDLVFSREAQARGPSPLKSLLPHMGPGVISLGGGLPHPSIFPFLDMSVHVQSPASAVDTSPLTIQVTSAPTGGPGSPALASLLQYGGGVGYPGFLSWVKGEMERIRATPRYEGWDVVQTAGNTDGIDKTLRVLCNPGDTVFVEEYCYPGFVESSRALGLQLHAVTMDEEGIVPHSLRKAVQAVRQARGPLEARVLYLVPTGQNPTGRSMGVERRREVMACAEDLELLIIEDDPYYHLQYPKETGNGTTEKLLPPLLSFDTQGRVIRLDTLSKVLSPGLRCGSLTAQASLCQRVVYNNEVSIQRPSGFSEAVVESLMRSWGPEGWDTHLRGVRETYRRRRDALLKACQRELTGLAEWSAPVAGMFIWMRLILPTQTLEKAGLMDQFFKDAIAAGVLIVPSWQFAVPDPTTGQINRDTPTLRTTFAYAGEEEMDQAIVRLAGVIRQYQAGA</sequence>
<proteinExistence type="inferred from homology"/>
<dbReference type="GO" id="GO:1901605">
    <property type="term" value="P:alpha-amino acid metabolic process"/>
    <property type="evidence" value="ECO:0007669"/>
    <property type="project" value="TreeGrafter"/>
</dbReference>
<dbReference type="Proteomes" id="UP000267251">
    <property type="component" value="Unassembled WGS sequence"/>
</dbReference>
<evidence type="ECO:0000256" key="2">
    <source>
        <dbReference type="ARBA" id="ARBA00007441"/>
    </source>
</evidence>
<comment type="cofactor">
    <cofactor evidence="1">
        <name>pyridoxal 5'-phosphate</name>
        <dbReference type="ChEBI" id="CHEBI:597326"/>
    </cofactor>
</comment>
<dbReference type="Pfam" id="PF00155">
    <property type="entry name" value="Aminotran_1_2"/>
    <property type="match status" value="1"/>
</dbReference>
<dbReference type="EMBL" id="KZ987876">
    <property type="protein sequence ID" value="RKP14159.1"/>
    <property type="molecule type" value="Genomic_DNA"/>
</dbReference>
<keyword evidence="4 7" id="KW-0808">Transferase</keyword>
<dbReference type="InterPro" id="IPR050859">
    <property type="entry name" value="Class-I_PLP-dep_aminotransf"/>
</dbReference>
<dbReference type="OrthoDB" id="691673at2759"/>
<protein>
    <submittedName>
        <fullName evidence="7">Pyridoxal phosphate-dependent transferase</fullName>
    </submittedName>
</protein>
<dbReference type="PANTHER" id="PTHR42790:SF19">
    <property type="entry name" value="KYNURENINE_ALPHA-AMINOADIPATE AMINOTRANSFERASE, MITOCHONDRIAL"/>
    <property type="match status" value="1"/>
</dbReference>
<keyword evidence="8" id="KW-1185">Reference proteome</keyword>
<evidence type="ECO:0000256" key="1">
    <source>
        <dbReference type="ARBA" id="ARBA00001933"/>
    </source>
</evidence>
<evidence type="ECO:0000256" key="4">
    <source>
        <dbReference type="ARBA" id="ARBA00022679"/>
    </source>
</evidence>
<dbReference type="CDD" id="cd00609">
    <property type="entry name" value="AAT_like"/>
    <property type="match status" value="1"/>
</dbReference>
<dbReference type="GO" id="GO:0030170">
    <property type="term" value="F:pyridoxal phosphate binding"/>
    <property type="evidence" value="ECO:0007669"/>
    <property type="project" value="InterPro"/>
</dbReference>
<evidence type="ECO:0000256" key="3">
    <source>
        <dbReference type="ARBA" id="ARBA00022576"/>
    </source>
</evidence>
<dbReference type="InterPro" id="IPR004839">
    <property type="entry name" value="Aminotransferase_I/II_large"/>
</dbReference>
<organism evidence="7 8">
    <name type="scientific">Piptocephalis cylindrospora</name>
    <dbReference type="NCBI Taxonomy" id="1907219"/>
    <lineage>
        <taxon>Eukaryota</taxon>
        <taxon>Fungi</taxon>
        <taxon>Fungi incertae sedis</taxon>
        <taxon>Zoopagomycota</taxon>
        <taxon>Zoopagomycotina</taxon>
        <taxon>Zoopagomycetes</taxon>
        <taxon>Zoopagales</taxon>
        <taxon>Piptocephalidaceae</taxon>
        <taxon>Piptocephalis</taxon>
    </lineage>
</organism>
<gene>
    <name evidence="7" type="ORF">BJ684DRAFT_9010</name>
</gene>